<dbReference type="SUPFAM" id="SSF103515">
    <property type="entry name" value="Autotransporter"/>
    <property type="match status" value="1"/>
</dbReference>
<dbReference type="Proteomes" id="UP000309389">
    <property type="component" value="Unassembled WGS sequence"/>
</dbReference>
<dbReference type="Pfam" id="PF13505">
    <property type="entry name" value="OMP_b-brl"/>
    <property type="match status" value="1"/>
</dbReference>
<dbReference type="AlphaFoldDB" id="A0A4T3EXJ9"/>
<organism evidence="4 5">
    <name type="scientific">Alteraurantiacibacter aquimixticola</name>
    <dbReference type="NCBI Taxonomy" id="2489173"/>
    <lineage>
        <taxon>Bacteria</taxon>
        <taxon>Pseudomonadati</taxon>
        <taxon>Pseudomonadota</taxon>
        <taxon>Alphaproteobacteria</taxon>
        <taxon>Sphingomonadales</taxon>
        <taxon>Erythrobacteraceae</taxon>
        <taxon>Alteraurantiacibacter</taxon>
    </lineage>
</organism>
<evidence type="ECO:0000256" key="2">
    <source>
        <dbReference type="SAM" id="SignalP"/>
    </source>
</evidence>
<reference evidence="4 5" key="1">
    <citation type="submission" date="2019-04" db="EMBL/GenBank/DDBJ databases">
        <title>Altererythrobacter aquimixticola sp. nov., isolated from sediment of junction between the ocean and a freshwater spring.</title>
        <authorList>
            <person name="Yoon J.-H."/>
        </authorList>
    </citation>
    <scope>NUCLEOTIDE SEQUENCE [LARGE SCALE GENOMIC DNA]</scope>
    <source>
        <strain evidence="4 5">SSKS-13</strain>
    </source>
</reference>
<gene>
    <name evidence="4" type="ORF">E5222_16245</name>
</gene>
<feature type="signal peptide" evidence="2">
    <location>
        <begin position="1"/>
        <end position="20"/>
    </location>
</feature>
<dbReference type="EMBL" id="SSHH01000004">
    <property type="protein sequence ID" value="TIX49253.1"/>
    <property type="molecule type" value="Genomic_DNA"/>
</dbReference>
<feature type="chain" id="PRO_5020534375" evidence="2">
    <location>
        <begin position="21"/>
        <end position="194"/>
    </location>
</feature>
<dbReference type="RefSeq" id="WP_136694829.1">
    <property type="nucleotide sequence ID" value="NZ_SSHH01000004.1"/>
</dbReference>
<keyword evidence="5" id="KW-1185">Reference proteome</keyword>
<feature type="domain" description="Outer membrane protein beta-barrel" evidence="3">
    <location>
        <begin position="8"/>
        <end position="194"/>
    </location>
</feature>
<evidence type="ECO:0000256" key="1">
    <source>
        <dbReference type="ARBA" id="ARBA00022729"/>
    </source>
</evidence>
<accession>A0A4T3EXJ9</accession>
<evidence type="ECO:0000313" key="5">
    <source>
        <dbReference type="Proteomes" id="UP000309389"/>
    </source>
</evidence>
<dbReference type="InterPro" id="IPR036709">
    <property type="entry name" value="Autotransporte_beta_dom_sf"/>
</dbReference>
<evidence type="ECO:0000313" key="4">
    <source>
        <dbReference type="EMBL" id="TIX49253.1"/>
    </source>
</evidence>
<protein>
    <submittedName>
        <fullName evidence="4">Porin family protein</fullName>
    </submittedName>
</protein>
<evidence type="ECO:0000259" key="3">
    <source>
        <dbReference type="Pfam" id="PF13505"/>
    </source>
</evidence>
<sequence>MKKTVAATMLCMAVSTPALAQEADTSNARDGVRIELRATYETPTVSSLVEDDDVYKLGSSFAFGGELGFDLALGDSVVMGPYGQYEVSTVESCDGGFCVSTTGYFEAGLHIGYATSDAGQVYGKLGYGRLGFETEGLGLDTTENGSGVAFALGYEHGFGENIYGRIEGGYADVGEVYGINFQRRHFGVAVGARF</sequence>
<name>A0A4T3EXJ9_9SPHN</name>
<proteinExistence type="predicted"/>
<dbReference type="OrthoDB" id="7407648at2"/>
<dbReference type="InterPro" id="IPR027385">
    <property type="entry name" value="Beta-barrel_OMP"/>
</dbReference>
<keyword evidence="1 2" id="KW-0732">Signal</keyword>
<comment type="caution">
    <text evidence="4">The sequence shown here is derived from an EMBL/GenBank/DDBJ whole genome shotgun (WGS) entry which is preliminary data.</text>
</comment>